<accession>A0A6A7B864</accession>
<name>A0A6A7B864_9PLEO</name>
<feature type="compositionally biased region" description="Polar residues" evidence="2">
    <location>
        <begin position="189"/>
        <end position="201"/>
    </location>
</feature>
<keyword evidence="1" id="KW-0175">Coiled coil</keyword>
<evidence type="ECO:0000313" key="3">
    <source>
        <dbReference type="EMBL" id="KAF2851590.1"/>
    </source>
</evidence>
<dbReference type="AlphaFoldDB" id="A0A6A7B864"/>
<organism evidence="3 4">
    <name type="scientific">Plenodomus tracheiphilus IPT5</name>
    <dbReference type="NCBI Taxonomy" id="1408161"/>
    <lineage>
        <taxon>Eukaryota</taxon>
        <taxon>Fungi</taxon>
        <taxon>Dikarya</taxon>
        <taxon>Ascomycota</taxon>
        <taxon>Pezizomycotina</taxon>
        <taxon>Dothideomycetes</taxon>
        <taxon>Pleosporomycetidae</taxon>
        <taxon>Pleosporales</taxon>
        <taxon>Pleosporineae</taxon>
        <taxon>Leptosphaeriaceae</taxon>
        <taxon>Plenodomus</taxon>
    </lineage>
</organism>
<proteinExistence type="predicted"/>
<protein>
    <submittedName>
        <fullName evidence="3">Uncharacterized protein</fullName>
    </submittedName>
</protein>
<gene>
    <name evidence="3" type="ORF">T440DRAFT_53769</name>
</gene>
<evidence type="ECO:0000256" key="2">
    <source>
        <dbReference type="SAM" id="MobiDB-lite"/>
    </source>
</evidence>
<dbReference type="OrthoDB" id="202825at2759"/>
<evidence type="ECO:0000313" key="4">
    <source>
        <dbReference type="Proteomes" id="UP000799423"/>
    </source>
</evidence>
<feature type="region of interest" description="Disordered" evidence="2">
    <location>
        <begin position="148"/>
        <end position="209"/>
    </location>
</feature>
<reference evidence="3" key="1">
    <citation type="submission" date="2020-01" db="EMBL/GenBank/DDBJ databases">
        <authorList>
            <consortium name="DOE Joint Genome Institute"/>
            <person name="Haridas S."/>
            <person name="Albert R."/>
            <person name="Binder M."/>
            <person name="Bloem J."/>
            <person name="Labutti K."/>
            <person name="Salamov A."/>
            <person name="Andreopoulos B."/>
            <person name="Baker S.E."/>
            <person name="Barry K."/>
            <person name="Bills G."/>
            <person name="Bluhm B.H."/>
            <person name="Cannon C."/>
            <person name="Castanera R."/>
            <person name="Culley D.E."/>
            <person name="Daum C."/>
            <person name="Ezra D."/>
            <person name="Gonzalez J.B."/>
            <person name="Henrissat B."/>
            <person name="Kuo A."/>
            <person name="Liang C."/>
            <person name="Lipzen A."/>
            <person name="Lutzoni F."/>
            <person name="Magnuson J."/>
            <person name="Mondo S."/>
            <person name="Nolan M."/>
            <person name="Ohm R."/>
            <person name="Pangilinan J."/>
            <person name="Park H.-J."/>
            <person name="Ramirez L."/>
            <person name="Alfaro M."/>
            <person name="Sun H."/>
            <person name="Tritt A."/>
            <person name="Yoshinaga Y."/>
            <person name="Zwiers L.-H."/>
            <person name="Turgeon B.G."/>
            <person name="Goodwin S.B."/>
            <person name="Spatafora J.W."/>
            <person name="Crous P.W."/>
            <person name="Grigoriev I.V."/>
        </authorList>
    </citation>
    <scope>NUCLEOTIDE SEQUENCE</scope>
    <source>
        <strain evidence="3">IPT5</strain>
    </source>
</reference>
<sequence>MRACVVDCAQVPSPRLSALLLLASKASIHIHIHSTGSPLQPSIEEVVGTATMTRTMPSLLLAKVPTCEQAALAIAIVRSKPPHLRVRDYALQLRQHVRLGADPAVGSHSAQYLDLVAYWQDQCQQAQEDCDRLQRLNIKLERSNHMLTARGDPTIGDPDVEVSMSPTRKARAASPVRSKRRPQKRSQERSAQSSTKNTQDTIDNDSDFLDTLGDDGSRLTEALFTTHKLCRASTLESDMLCHSLIRTSSALSSVIRVAARNHEQLTRRGHQNPGAMSLDQDKSDFTTALSVCARAFMSVLIGTSKLASSDADNRMPSLIICELVDMFKCALNTIQSSAYQTAEAVVSQPVQAKKSKPGAVDHRLLNNDSAAARAIAHLLVGFLGLLDRTDQNHQKLFDGFVFVLLERVGQRLYYCTFGHHRSTTIEGNILSLSDTKVAAGTLKNDTATYAVRLELKSLVLILERAMGLAPNYMNLQSGRTPRPADGLTRTLSIKTLATNSRARLSPIAKERLQRTLISCMYGDALEDEFLDVLTKPVPAMRLGALPKTAKMEDQDITEWYKQEVWRLVGWDVLAKNSGWQ</sequence>
<feature type="coiled-coil region" evidence="1">
    <location>
        <begin position="116"/>
        <end position="143"/>
    </location>
</feature>
<dbReference type="EMBL" id="MU006301">
    <property type="protein sequence ID" value="KAF2851590.1"/>
    <property type="molecule type" value="Genomic_DNA"/>
</dbReference>
<keyword evidence="4" id="KW-1185">Reference proteome</keyword>
<dbReference type="Proteomes" id="UP000799423">
    <property type="component" value="Unassembled WGS sequence"/>
</dbReference>
<evidence type="ECO:0000256" key="1">
    <source>
        <dbReference type="SAM" id="Coils"/>
    </source>
</evidence>